<dbReference type="RefSeq" id="WP_009069751.1">
    <property type="nucleotide sequence ID" value="NZ_JH597761.1"/>
</dbReference>
<evidence type="ECO:0000256" key="4">
    <source>
        <dbReference type="ARBA" id="ARBA00022833"/>
    </source>
</evidence>
<keyword evidence="2 9" id="KW-0479">Metal-binding</keyword>
<protein>
    <recommendedName>
        <fullName evidence="9">Glucose 1-dehydrogenase</fullName>
        <shortName evidence="9">GDH</shortName>
        <shortName evidence="9">GlcDH</shortName>
        <ecNumber evidence="9">1.1.1.47</ecNumber>
    </recommendedName>
</protein>
<feature type="domain" description="Alcohol dehydrogenase-like N-terminal" evidence="10">
    <location>
        <begin position="24"/>
        <end position="139"/>
    </location>
</feature>
<dbReference type="PANTHER" id="PTHR43401">
    <property type="entry name" value="L-THREONINE 3-DEHYDROGENASE"/>
    <property type="match status" value="1"/>
</dbReference>
<proteinExistence type="inferred from homology"/>
<evidence type="ECO:0000256" key="9">
    <source>
        <dbReference type="HAMAP-Rule" id="MF_02127"/>
    </source>
</evidence>
<dbReference type="InterPro" id="IPR050129">
    <property type="entry name" value="Zn_alcohol_dh"/>
</dbReference>
<dbReference type="CDD" id="cd08230">
    <property type="entry name" value="glucose_DH"/>
    <property type="match status" value="1"/>
</dbReference>
<sequence length="359" mass="39222">MKAIVVRAGKASLEEVELKEELGRGMVRVRTLYNGICGTDRGIVSGSLKFSRPPQGFDYLVLGHETLGEVQEVGEGVNLRKGDLVVPVVRRGCGECLNCLVGRQDFCETGKFTEIGIRGAHGTMRETFVDYAENLVVLPRELGEYGVLLEPLSNVVKAVREVEYLQGRSLWRCRDSTYSCRDAAIIGSGPIGLLFSMALKTMGFNVYVLNRRPPSEVEKDITEAVGARFVDTTKEVAPLPGPDLLVDTSGHPSAFVPLLDRIKKNGAVILFGTTGKEREEITAEQVTELVENNVLLVGSVNASKEDFREGGNLLTLWKEEYPDVLGKMITHKVSPGEAVNVLSGKLKGEIKTVVDWTNG</sequence>
<dbReference type="SUPFAM" id="SSF51735">
    <property type="entry name" value="NAD(P)-binding Rossmann-fold domains"/>
    <property type="match status" value="1"/>
</dbReference>
<dbReference type="GO" id="GO:0070401">
    <property type="term" value="F:NADP+ binding"/>
    <property type="evidence" value="ECO:0007669"/>
    <property type="project" value="UniProtKB-UniRule"/>
</dbReference>
<dbReference type="Proteomes" id="UP000003980">
    <property type="component" value="Unassembled WGS sequence"/>
</dbReference>
<feature type="domain" description="Glucose dehydrogenase C-terminal" evidence="11">
    <location>
        <begin position="144"/>
        <end position="355"/>
    </location>
</feature>
<feature type="binding site" evidence="9">
    <location>
        <position position="114"/>
    </location>
    <ligand>
        <name>substrate</name>
    </ligand>
</feature>
<evidence type="ECO:0000256" key="1">
    <source>
        <dbReference type="ARBA" id="ARBA00001947"/>
    </source>
</evidence>
<feature type="binding site" evidence="9">
    <location>
        <begin position="188"/>
        <end position="191"/>
    </location>
    <ligand>
        <name>NADP(+)</name>
        <dbReference type="ChEBI" id="CHEBI:58349"/>
    </ligand>
</feature>
<dbReference type="Gene3D" id="3.40.50.720">
    <property type="entry name" value="NAD(P)-binding Rossmann-like Domain"/>
    <property type="match status" value="1"/>
</dbReference>
<dbReference type="GO" id="GO:0047935">
    <property type="term" value="F:glucose 1-dehydrogenase (NADP+) activity"/>
    <property type="evidence" value="ECO:0007669"/>
    <property type="project" value="RHEA"/>
</dbReference>
<dbReference type="EMBL" id="JH597761">
    <property type="protein sequence ID" value="EHP69710.1"/>
    <property type="molecule type" value="Genomic_DNA"/>
</dbReference>
<keyword evidence="7 9" id="KW-0520">NAD</keyword>
<gene>
    <name evidence="9" type="primary">gdh</name>
    <name evidence="12" type="ORF">MetMK1DRAFT_00002120</name>
</gene>
<feature type="binding site" evidence="9">
    <location>
        <begin position="210"/>
        <end position="212"/>
    </location>
    <ligand>
        <name>NADP(+)</name>
        <dbReference type="ChEBI" id="CHEBI:58349"/>
    </ligand>
</feature>
<feature type="binding site" evidence="9">
    <location>
        <position position="154"/>
    </location>
    <ligand>
        <name>substrate</name>
    </ligand>
</feature>
<evidence type="ECO:0000313" key="12">
    <source>
        <dbReference type="EMBL" id="EHP69710.1"/>
    </source>
</evidence>
<dbReference type="InterPro" id="IPR036291">
    <property type="entry name" value="NAD(P)-bd_dom_sf"/>
</dbReference>
<feature type="binding site" evidence="9">
    <location>
        <position position="39"/>
    </location>
    <ligand>
        <name>substrate</name>
    </ligand>
</feature>
<evidence type="ECO:0000256" key="7">
    <source>
        <dbReference type="ARBA" id="ARBA00023027"/>
    </source>
</evidence>
<dbReference type="GO" id="GO:0070403">
    <property type="term" value="F:NAD+ binding"/>
    <property type="evidence" value="ECO:0007669"/>
    <property type="project" value="UniProtKB-UniRule"/>
</dbReference>
<evidence type="ECO:0000256" key="8">
    <source>
        <dbReference type="ARBA" id="ARBA00023277"/>
    </source>
</evidence>
<evidence type="ECO:0000256" key="6">
    <source>
        <dbReference type="ARBA" id="ARBA00023002"/>
    </source>
</evidence>
<dbReference type="AlphaFoldDB" id="H2C3W7"/>
<comment type="function">
    <text evidence="9">Catalyzes the NAD(P)(+)-dependent oxidation of D-glucose to D-gluconate via gluconolactone. Can utilize both NAD(+) and NADP(+) as electron acceptor. Is involved in the degradation of glucose through a non-phosphorylative variant of the Entner-Doudoroff pathway.</text>
</comment>
<feature type="binding site" evidence="9">
    <location>
        <position position="301"/>
    </location>
    <ligand>
        <name>substrate</name>
    </ligand>
</feature>
<comment type="caution">
    <text evidence="9">Lacks conserved residue(s) required for the propagation of feature annotation.</text>
</comment>
<keyword evidence="4 9" id="KW-0862">Zinc</keyword>
<dbReference type="GO" id="GO:0008270">
    <property type="term" value="F:zinc ion binding"/>
    <property type="evidence" value="ECO:0007669"/>
    <property type="project" value="UniProtKB-UniRule"/>
</dbReference>
<dbReference type="GO" id="GO:0019595">
    <property type="term" value="P:non-phosphorylated glucose catabolic process"/>
    <property type="evidence" value="ECO:0007669"/>
    <property type="project" value="UniProtKB-UniRule"/>
</dbReference>
<dbReference type="HAMAP" id="MF_02127">
    <property type="entry name" value="Glucose_DH"/>
    <property type="match status" value="1"/>
</dbReference>
<dbReference type="HOGENOM" id="CLU_026673_1_0_2"/>
<feature type="binding site" evidence="9">
    <location>
        <begin position="271"/>
        <end position="273"/>
    </location>
    <ligand>
        <name>NADP(+)</name>
        <dbReference type="ChEBI" id="CHEBI:58349"/>
    </ligand>
</feature>
<dbReference type="PANTHER" id="PTHR43401:SF2">
    <property type="entry name" value="L-THREONINE 3-DEHYDROGENASE"/>
    <property type="match status" value="1"/>
</dbReference>
<keyword evidence="13" id="KW-1185">Reference proteome</keyword>
<dbReference type="EC" id="1.1.1.47" evidence="9"/>
<comment type="cofactor">
    <cofactor evidence="1">
        <name>Zn(2+)</name>
        <dbReference type="ChEBI" id="CHEBI:29105"/>
    </cofactor>
</comment>
<evidence type="ECO:0000256" key="5">
    <source>
        <dbReference type="ARBA" id="ARBA00022857"/>
    </source>
</evidence>
<organism evidence="12 13">
    <name type="scientific">Metallosphaera yellowstonensis MK1</name>
    <dbReference type="NCBI Taxonomy" id="671065"/>
    <lineage>
        <taxon>Archaea</taxon>
        <taxon>Thermoproteota</taxon>
        <taxon>Thermoprotei</taxon>
        <taxon>Sulfolobales</taxon>
        <taxon>Sulfolobaceae</taxon>
        <taxon>Metallosphaera</taxon>
    </lineage>
</organism>
<dbReference type="SUPFAM" id="SSF50129">
    <property type="entry name" value="GroES-like"/>
    <property type="match status" value="1"/>
</dbReference>
<keyword evidence="6 9" id="KW-0560">Oxidoreductase</keyword>
<reference evidence="12 13" key="1">
    <citation type="submission" date="2012-01" db="EMBL/GenBank/DDBJ databases">
        <title>Improved High-Quality Draft sequence of Metallosphaera yellowstonensis MK1.</title>
        <authorList>
            <consortium name="US DOE Joint Genome Institute"/>
            <person name="Lucas S."/>
            <person name="Han J."/>
            <person name="Cheng J.-F."/>
            <person name="Goodwin L."/>
            <person name="Pitluck S."/>
            <person name="Peters L."/>
            <person name="Teshima H."/>
            <person name="Detter J.C."/>
            <person name="Han C."/>
            <person name="Tapia R."/>
            <person name="Land M."/>
            <person name="Hauser L."/>
            <person name="Kyrpides N."/>
            <person name="Kozubal M."/>
            <person name="Macur R.E."/>
            <person name="Jay Z."/>
            <person name="Inskeep W."/>
            <person name="Woyke T."/>
        </authorList>
    </citation>
    <scope>NUCLEOTIDE SEQUENCE [LARGE SCALE GENOMIC DNA]</scope>
    <source>
        <strain evidence="12 13">MK1</strain>
    </source>
</reference>
<dbReference type="GO" id="GO:0047934">
    <property type="term" value="F:glucose 1-dehydrogenase (NAD+) activity"/>
    <property type="evidence" value="ECO:0007669"/>
    <property type="project" value="RHEA"/>
</dbReference>
<keyword evidence="8 9" id="KW-0119">Carbohydrate metabolism</keyword>
<comment type="similarity">
    <text evidence="9">Belongs to the zinc-containing alcohol dehydrogenase family. Glucose 1-dehydrogenase subfamily.</text>
</comment>
<dbReference type="Gene3D" id="3.90.180.10">
    <property type="entry name" value="Medium-chain alcohol dehydrogenases, catalytic domain"/>
    <property type="match status" value="1"/>
</dbReference>
<dbReference type="GO" id="GO:0005536">
    <property type="term" value="F:D-glucose binding"/>
    <property type="evidence" value="ECO:0007669"/>
    <property type="project" value="UniProtKB-UniRule"/>
</dbReference>
<evidence type="ECO:0000313" key="13">
    <source>
        <dbReference type="Proteomes" id="UP000003980"/>
    </source>
</evidence>
<dbReference type="InterPro" id="IPR013154">
    <property type="entry name" value="ADH-like_N"/>
</dbReference>
<evidence type="ECO:0000256" key="3">
    <source>
        <dbReference type="ARBA" id="ARBA00022741"/>
    </source>
</evidence>
<dbReference type="Pfam" id="PF08240">
    <property type="entry name" value="ADH_N"/>
    <property type="match status" value="1"/>
</dbReference>
<keyword evidence="5 9" id="KW-0521">NADP</keyword>
<feature type="binding site" evidence="9">
    <location>
        <position position="150"/>
    </location>
    <ligand>
        <name>substrate</name>
    </ligand>
</feature>
<dbReference type="OrthoDB" id="41394at2157"/>
<evidence type="ECO:0000259" key="10">
    <source>
        <dbReference type="Pfam" id="PF08240"/>
    </source>
</evidence>
<dbReference type="STRING" id="671065.MetMK1DRAFT_00002120"/>
<accession>H2C3W7</accession>
<comment type="catalytic activity">
    <reaction evidence="9">
        <text>D-glucose + NADP(+) = D-glucono-1,5-lactone + NADPH + H(+)</text>
        <dbReference type="Rhea" id="RHEA:14405"/>
        <dbReference type="ChEBI" id="CHEBI:4167"/>
        <dbReference type="ChEBI" id="CHEBI:15378"/>
        <dbReference type="ChEBI" id="CHEBI:16217"/>
        <dbReference type="ChEBI" id="CHEBI:57783"/>
        <dbReference type="ChEBI" id="CHEBI:58349"/>
        <dbReference type="EC" id="1.1.1.47"/>
    </reaction>
</comment>
<dbReference type="InterPro" id="IPR031640">
    <property type="entry name" value="Glu_dehyd_C"/>
</dbReference>
<keyword evidence="3 9" id="KW-0547">Nucleotide-binding</keyword>
<dbReference type="InterPro" id="IPR011032">
    <property type="entry name" value="GroES-like_sf"/>
</dbReference>
<name>H2C3W7_9CREN</name>
<dbReference type="GO" id="GO:0051262">
    <property type="term" value="P:protein tetramerization"/>
    <property type="evidence" value="ECO:0007669"/>
    <property type="project" value="UniProtKB-ARBA"/>
</dbReference>
<evidence type="ECO:0000259" key="11">
    <source>
        <dbReference type="Pfam" id="PF16912"/>
    </source>
</evidence>
<dbReference type="InterPro" id="IPR026583">
    <property type="entry name" value="Glc_1-DH_arc"/>
</dbReference>
<feature type="binding site" evidence="9">
    <location>
        <position position="345"/>
    </location>
    <ligand>
        <name>NADP(+)</name>
        <dbReference type="ChEBI" id="CHEBI:58349"/>
    </ligand>
</feature>
<comment type="catalytic activity">
    <reaction evidence="9">
        <text>D-glucose + NAD(+) = D-glucono-1,5-lactone + NADH + H(+)</text>
        <dbReference type="Rhea" id="RHEA:14293"/>
        <dbReference type="ChEBI" id="CHEBI:4167"/>
        <dbReference type="ChEBI" id="CHEBI:15378"/>
        <dbReference type="ChEBI" id="CHEBI:16217"/>
        <dbReference type="ChEBI" id="CHEBI:57540"/>
        <dbReference type="ChEBI" id="CHEBI:57945"/>
        <dbReference type="EC" id="1.1.1.47"/>
    </reaction>
</comment>
<dbReference type="Pfam" id="PF16912">
    <property type="entry name" value="Glu_dehyd_C"/>
    <property type="match status" value="1"/>
</dbReference>
<dbReference type="eggNOG" id="arCOG01459">
    <property type="taxonomic scope" value="Archaea"/>
</dbReference>
<feature type="binding site" evidence="9">
    <location>
        <begin position="299"/>
        <end position="301"/>
    </location>
    <ligand>
        <name>NADP(+)</name>
        <dbReference type="ChEBI" id="CHEBI:58349"/>
    </ligand>
</feature>
<evidence type="ECO:0000256" key="2">
    <source>
        <dbReference type="ARBA" id="ARBA00022723"/>
    </source>
</evidence>